<keyword evidence="5 11" id="KW-0812">Transmembrane</keyword>
<evidence type="ECO:0000256" key="6">
    <source>
        <dbReference type="ARBA" id="ARBA00023004"/>
    </source>
</evidence>
<feature type="signal peptide" evidence="13">
    <location>
        <begin position="1"/>
        <end position="23"/>
    </location>
</feature>
<dbReference type="Pfam" id="PF13715">
    <property type="entry name" value="CarbopepD_reg_2"/>
    <property type="match status" value="1"/>
</dbReference>
<keyword evidence="13" id="KW-0732">Signal</keyword>
<gene>
    <name evidence="16" type="ORF">ACFSKP_19040</name>
</gene>
<evidence type="ECO:0000256" key="3">
    <source>
        <dbReference type="ARBA" id="ARBA00022452"/>
    </source>
</evidence>
<dbReference type="SUPFAM" id="SSF49464">
    <property type="entry name" value="Carboxypeptidase regulatory domain-like"/>
    <property type="match status" value="1"/>
</dbReference>
<sequence length="1034" mass="113212">MEKKVQCFLWGICFLLFHFQVFAQSKPVSGTVTSATEKIPLPGVSVGVKGTPRGTVTDVNGKFTIEAAPSDVLVFSFIGMKTLQYPVGNATNLTIALQDDAKSLDEVVVTALGIKQEKKALGYAITEVKGATVAQTQRENFVNGLAGRVAGVEVTTTSGLPGSSSSVMIRGVSSLSGSNQPLYVVDGLPINNNTFNTAGFASSANSATSLDNRSTDFTNRGADINPQDIESITILKGPEASALYGIDAASGAIVITTKRGKAGTSQIDYSNSFRFDRITKFPEIQQVYDRGIGGVTDDTETVVSYFGAPYAEGTKFYDNVDNFFQDALTQKHNLSFSGGSEKSQYRISGSVTDQEGFVPGTDLTKLNLSSAITSTLNKYMSTDVSFSYTYSDNNSAFKGAGGPLLGLLTWPSTDDASVYLTPTGERRVLTTSASEVENPFFNINKNTINDVNNRYITNAKLIIDPTSWLKLVGNVGFDFSTGKITMVRHPESNYGKSRGGIFDQSLDNQRNFNVQYYAQLNRSFFGDKFHADLKLGSEVRDQNSYTQAVTGERFLAPDLYSIENTDGTTHRGRNRLYQRRLVGAFGNLTLNYSDMLYLNLTGRNDWSSTLPVESRSFFYPSASLSFIFTELEPFQGIRDVLSYGKLRGSIAQVGKDASPYSIRAFLEPKSTTGGGFGYAFTGPSPNLRPEMTTSYEFGTELKFFNDRIGLDATYFNKKSVDQIVRDMRLSYGTGFVLQAFNAGEMRTEGIEFQLNATPVASADFQWDVLANFTHLWSELLTLPKGVNEFYMSDTWLYGNVRNGATPGGALTTFTGQDYARNNKGEILISPTTGYPLRNPEWVVVGDRQPDYTVGLTNSFRYKNVSLNFLLDFRKGGDIYNGTEHFLTSRGLSKRTLNRNQPVIFEGVMKDGLENTANPTKNTIVIDPSRDANFWSTTYGLPETDFIEKDINWVRLRDITLNYNFTSALLKNTKFIRSASAFVTATDVFILTNYSGLDPVVNGNSAAVGGSGGAGFDYGNFPMPMGLNIGVNVGF</sequence>
<evidence type="ECO:0000256" key="12">
    <source>
        <dbReference type="RuleBase" id="RU003357"/>
    </source>
</evidence>
<proteinExistence type="inferred from homology"/>
<feature type="chain" id="PRO_5047344791" evidence="13">
    <location>
        <begin position="24"/>
        <end position="1034"/>
    </location>
</feature>
<evidence type="ECO:0000256" key="8">
    <source>
        <dbReference type="ARBA" id="ARBA00023077"/>
    </source>
</evidence>
<comment type="similarity">
    <text evidence="11 12">Belongs to the TonB-dependent receptor family.</text>
</comment>
<dbReference type="Gene3D" id="2.60.40.1120">
    <property type="entry name" value="Carboxypeptidase-like, regulatory domain"/>
    <property type="match status" value="1"/>
</dbReference>
<dbReference type="InterPro" id="IPR039426">
    <property type="entry name" value="TonB-dep_rcpt-like"/>
</dbReference>
<dbReference type="Proteomes" id="UP001597374">
    <property type="component" value="Unassembled WGS sequence"/>
</dbReference>
<dbReference type="InterPro" id="IPR000531">
    <property type="entry name" value="Beta-barrel_TonB"/>
</dbReference>
<evidence type="ECO:0000256" key="1">
    <source>
        <dbReference type="ARBA" id="ARBA00004571"/>
    </source>
</evidence>
<dbReference type="SUPFAM" id="SSF56935">
    <property type="entry name" value="Porins"/>
    <property type="match status" value="1"/>
</dbReference>
<evidence type="ECO:0000256" key="9">
    <source>
        <dbReference type="ARBA" id="ARBA00023136"/>
    </source>
</evidence>
<comment type="subcellular location">
    <subcellularLocation>
        <location evidence="1 11">Cell outer membrane</location>
        <topology evidence="1 11">Multi-pass membrane protein</topology>
    </subcellularLocation>
</comment>
<dbReference type="InterPro" id="IPR008969">
    <property type="entry name" value="CarboxyPept-like_regulatory"/>
</dbReference>
<evidence type="ECO:0000259" key="14">
    <source>
        <dbReference type="Pfam" id="PF00593"/>
    </source>
</evidence>
<keyword evidence="8 12" id="KW-0798">TonB box</keyword>
<keyword evidence="3 11" id="KW-1134">Transmembrane beta strand</keyword>
<evidence type="ECO:0000313" key="17">
    <source>
        <dbReference type="Proteomes" id="UP001597374"/>
    </source>
</evidence>
<evidence type="ECO:0000256" key="2">
    <source>
        <dbReference type="ARBA" id="ARBA00022448"/>
    </source>
</evidence>
<evidence type="ECO:0000259" key="15">
    <source>
        <dbReference type="Pfam" id="PF07715"/>
    </source>
</evidence>
<dbReference type="PANTHER" id="PTHR32552">
    <property type="entry name" value="FERRICHROME IRON RECEPTOR-RELATED"/>
    <property type="match status" value="1"/>
</dbReference>
<dbReference type="NCBIfam" id="TIGR04057">
    <property type="entry name" value="SusC_RagA_signa"/>
    <property type="match status" value="1"/>
</dbReference>
<dbReference type="Pfam" id="PF00593">
    <property type="entry name" value="TonB_dep_Rec_b-barrel"/>
    <property type="match status" value="1"/>
</dbReference>
<reference evidence="17" key="1">
    <citation type="journal article" date="2019" name="Int. J. Syst. Evol. Microbiol.">
        <title>The Global Catalogue of Microorganisms (GCM) 10K type strain sequencing project: providing services to taxonomists for standard genome sequencing and annotation.</title>
        <authorList>
            <consortium name="The Broad Institute Genomics Platform"/>
            <consortium name="The Broad Institute Genome Sequencing Center for Infectious Disease"/>
            <person name="Wu L."/>
            <person name="Ma J."/>
        </authorList>
    </citation>
    <scope>NUCLEOTIDE SEQUENCE [LARGE SCALE GENOMIC DNA]</scope>
    <source>
        <strain evidence="17">CGMCC 4.1782</strain>
    </source>
</reference>
<name>A0ABW5D1U5_9BACT</name>
<dbReference type="InterPro" id="IPR023997">
    <property type="entry name" value="TonB-dep_OMP_SusC/RagA_CS"/>
</dbReference>
<feature type="domain" description="TonB-dependent receptor plug" evidence="15">
    <location>
        <begin position="119"/>
        <end position="252"/>
    </location>
</feature>
<keyword evidence="6" id="KW-0408">Iron</keyword>
<keyword evidence="17" id="KW-1185">Reference proteome</keyword>
<organism evidence="16 17">
    <name type="scientific">Pontibacter ruber</name>
    <dbReference type="NCBI Taxonomy" id="1343895"/>
    <lineage>
        <taxon>Bacteria</taxon>
        <taxon>Pseudomonadati</taxon>
        <taxon>Bacteroidota</taxon>
        <taxon>Cytophagia</taxon>
        <taxon>Cytophagales</taxon>
        <taxon>Hymenobacteraceae</taxon>
        <taxon>Pontibacter</taxon>
    </lineage>
</organism>
<evidence type="ECO:0000256" key="10">
    <source>
        <dbReference type="ARBA" id="ARBA00023237"/>
    </source>
</evidence>
<dbReference type="EMBL" id="JBHUIM010000003">
    <property type="protein sequence ID" value="MFD2248371.1"/>
    <property type="molecule type" value="Genomic_DNA"/>
</dbReference>
<protein>
    <submittedName>
        <fullName evidence="16">SusC/RagA family TonB-linked outer membrane protein</fullName>
    </submittedName>
</protein>
<evidence type="ECO:0000256" key="4">
    <source>
        <dbReference type="ARBA" id="ARBA00022496"/>
    </source>
</evidence>
<dbReference type="InterPro" id="IPR012910">
    <property type="entry name" value="Plug_dom"/>
</dbReference>
<keyword evidence="2 11" id="KW-0813">Transport</keyword>
<dbReference type="Pfam" id="PF07715">
    <property type="entry name" value="Plug"/>
    <property type="match status" value="1"/>
</dbReference>
<keyword evidence="4" id="KW-0410">Iron transport</keyword>
<accession>A0ABW5D1U5</accession>
<dbReference type="PROSITE" id="PS52016">
    <property type="entry name" value="TONB_DEPENDENT_REC_3"/>
    <property type="match status" value="1"/>
</dbReference>
<comment type="caution">
    <text evidence="16">The sequence shown here is derived from an EMBL/GenBank/DDBJ whole genome shotgun (WGS) entry which is preliminary data.</text>
</comment>
<keyword evidence="7" id="KW-0406">Ion transport</keyword>
<dbReference type="PANTHER" id="PTHR32552:SF81">
    <property type="entry name" value="TONB-DEPENDENT OUTER MEMBRANE RECEPTOR"/>
    <property type="match status" value="1"/>
</dbReference>
<evidence type="ECO:0000256" key="13">
    <source>
        <dbReference type="SAM" id="SignalP"/>
    </source>
</evidence>
<dbReference type="InterPro" id="IPR036942">
    <property type="entry name" value="Beta-barrel_TonB_sf"/>
</dbReference>
<dbReference type="NCBIfam" id="TIGR04056">
    <property type="entry name" value="OMP_RagA_SusC"/>
    <property type="match status" value="1"/>
</dbReference>
<evidence type="ECO:0000256" key="7">
    <source>
        <dbReference type="ARBA" id="ARBA00023065"/>
    </source>
</evidence>
<evidence type="ECO:0000256" key="11">
    <source>
        <dbReference type="PROSITE-ProRule" id="PRU01360"/>
    </source>
</evidence>
<dbReference type="Gene3D" id="2.40.170.20">
    <property type="entry name" value="TonB-dependent receptor, beta-barrel domain"/>
    <property type="match status" value="1"/>
</dbReference>
<dbReference type="RefSeq" id="WP_250431660.1">
    <property type="nucleotide sequence ID" value="NZ_JALPRR010000004.1"/>
</dbReference>
<keyword evidence="9 11" id="KW-0472">Membrane</keyword>
<keyword evidence="10 11" id="KW-0998">Cell outer membrane</keyword>
<evidence type="ECO:0000256" key="5">
    <source>
        <dbReference type="ARBA" id="ARBA00022692"/>
    </source>
</evidence>
<evidence type="ECO:0000313" key="16">
    <source>
        <dbReference type="EMBL" id="MFD2248371.1"/>
    </source>
</evidence>
<dbReference type="InterPro" id="IPR037066">
    <property type="entry name" value="Plug_dom_sf"/>
</dbReference>
<dbReference type="InterPro" id="IPR023996">
    <property type="entry name" value="TonB-dep_OMP_SusC/RagA"/>
</dbReference>
<feature type="domain" description="TonB-dependent receptor-like beta-barrel" evidence="14">
    <location>
        <begin position="405"/>
        <end position="857"/>
    </location>
</feature>
<dbReference type="Gene3D" id="2.170.130.10">
    <property type="entry name" value="TonB-dependent receptor, plug domain"/>
    <property type="match status" value="1"/>
</dbReference>